<dbReference type="Proteomes" id="UP000014480">
    <property type="component" value="Unassembled WGS sequence"/>
</dbReference>
<reference evidence="3" key="2">
    <citation type="journal article" date="2019" name="Mol. Plant Microbe Interact.">
        <title>Genome sequence resources for four phytopathogenic fungi from the Colletotrichum orbiculare species complex.</title>
        <authorList>
            <person name="Gan P."/>
            <person name="Tsushima A."/>
            <person name="Narusaka M."/>
            <person name="Narusaka Y."/>
            <person name="Takano Y."/>
            <person name="Kubo Y."/>
            <person name="Shirasu K."/>
        </authorList>
    </citation>
    <scope>GENOME REANNOTATION</scope>
    <source>
        <strain evidence="3">104-T / ATCC 96160 / CBS 514.97 / LARS 414 / MAFF 240422</strain>
    </source>
</reference>
<feature type="region of interest" description="Disordered" evidence="1">
    <location>
        <begin position="34"/>
        <end position="72"/>
    </location>
</feature>
<dbReference type="EMBL" id="AMCV02000032">
    <property type="protein sequence ID" value="TDZ17007.1"/>
    <property type="molecule type" value="Genomic_DNA"/>
</dbReference>
<feature type="compositionally biased region" description="Polar residues" evidence="1">
    <location>
        <begin position="57"/>
        <end position="66"/>
    </location>
</feature>
<evidence type="ECO:0000313" key="2">
    <source>
        <dbReference type="EMBL" id="TDZ17007.1"/>
    </source>
</evidence>
<reference evidence="3" key="1">
    <citation type="journal article" date="2013" name="New Phytol.">
        <title>Comparative genomic and transcriptomic analyses reveal the hemibiotrophic stage shift of Colletotrichum fungi.</title>
        <authorList>
            <person name="Gan P."/>
            <person name="Ikeda K."/>
            <person name="Irieda H."/>
            <person name="Narusaka M."/>
            <person name="O'Connell R.J."/>
            <person name="Narusaka Y."/>
            <person name="Takano Y."/>
            <person name="Kubo Y."/>
            <person name="Shirasu K."/>
        </authorList>
    </citation>
    <scope>NUCLEOTIDE SEQUENCE [LARGE SCALE GENOMIC DNA]</scope>
    <source>
        <strain evidence="3">104-T / ATCC 96160 / CBS 514.97 / LARS 414 / MAFF 240422</strain>
    </source>
</reference>
<keyword evidence="3" id="KW-1185">Reference proteome</keyword>
<proteinExistence type="predicted"/>
<protein>
    <submittedName>
        <fullName evidence="2">Uncharacterized protein</fullName>
    </submittedName>
</protein>
<name>A0A484FJC8_COLOR</name>
<organism evidence="2 3">
    <name type="scientific">Colletotrichum orbiculare (strain 104-T / ATCC 96160 / CBS 514.97 / LARS 414 / MAFF 240422)</name>
    <name type="common">Cucumber anthracnose fungus</name>
    <name type="synonym">Colletotrichum lagenarium</name>
    <dbReference type="NCBI Taxonomy" id="1213857"/>
    <lineage>
        <taxon>Eukaryota</taxon>
        <taxon>Fungi</taxon>
        <taxon>Dikarya</taxon>
        <taxon>Ascomycota</taxon>
        <taxon>Pezizomycotina</taxon>
        <taxon>Sordariomycetes</taxon>
        <taxon>Hypocreomycetidae</taxon>
        <taxon>Glomerellales</taxon>
        <taxon>Glomerellaceae</taxon>
        <taxon>Colletotrichum</taxon>
        <taxon>Colletotrichum orbiculare species complex</taxon>
    </lineage>
</organism>
<evidence type="ECO:0000256" key="1">
    <source>
        <dbReference type="SAM" id="MobiDB-lite"/>
    </source>
</evidence>
<gene>
    <name evidence="2" type="ORF">Cob_v010046</name>
</gene>
<evidence type="ECO:0000313" key="3">
    <source>
        <dbReference type="Proteomes" id="UP000014480"/>
    </source>
</evidence>
<comment type="caution">
    <text evidence="2">The sequence shown here is derived from an EMBL/GenBank/DDBJ whole genome shotgun (WGS) entry which is preliminary data.</text>
</comment>
<dbReference type="AlphaFoldDB" id="A0A484FJC8"/>
<sequence>MFFLSASSFFALYAVRHRRNTTRAEIIFKLKTNRKVSSSAEKRRDRRWRRSLERRSNNTLASSGSHLCTWPMPRPLPPDAEWPLPHARDEASPTGLILASGCHSSCTPVHLHSHSTGLIAS</sequence>
<accession>A0A484FJC8</accession>